<dbReference type="Pfam" id="PF03193">
    <property type="entry name" value="RsgA_GTPase"/>
    <property type="match status" value="1"/>
</dbReference>
<dbReference type="NCBIfam" id="TIGR00157">
    <property type="entry name" value="ribosome small subunit-dependent GTPase A"/>
    <property type="match status" value="1"/>
</dbReference>
<dbReference type="InterPro" id="IPR030378">
    <property type="entry name" value="G_CP_dom"/>
</dbReference>
<evidence type="ECO:0000259" key="11">
    <source>
        <dbReference type="PROSITE" id="PS50936"/>
    </source>
</evidence>
<evidence type="ECO:0000256" key="2">
    <source>
        <dbReference type="ARBA" id="ARBA00022517"/>
    </source>
</evidence>
<dbReference type="RefSeq" id="WP_254781953.1">
    <property type="nucleotide sequence ID" value="NZ_FMUX01000001.1"/>
</dbReference>
<dbReference type="EMBL" id="FMUX01000001">
    <property type="protein sequence ID" value="SCX81019.1"/>
    <property type="molecule type" value="Genomic_DNA"/>
</dbReference>
<feature type="binding site" evidence="10">
    <location>
        <position position="289"/>
    </location>
    <ligand>
        <name>Zn(2+)</name>
        <dbReference type="ChEBI" id="CHEBI:29105"/>
    </ligand>
</feature>
<dbReference type="Gene3D" id="1.10.40.50">
    <property type="entry name" value="Probable gtpase engc, domain 3"/>
    <property type="match status" value="1"/>
</dbReference>
<dbReference type="PROSITE" id="PS50936">
    <property type="entry name" value="ENGC_GTPASE"/>
    <property type="match status" value="1"/>
</dbReference>
<evidence type="ECO:0000256" key="1">
    <source>
        <dbReference type="ARBA" id="ARBA00022490"/>
    </source>
</evidence>
<keyword evidence="1 10" id="KW-0963">Cytoplasm</keyword>
<sequence length="348" mass="38551">MDINNHQQTETNHESAEKAVRVTGVRKNFFLVSDGQTESLTTASGKLYRQADENGLFPATGDWVRLTDGRITSVLPRKNALSRGASGRQGKKESTPVRTQIIAANLDWVFIVCGLDRDFNLRRIERYLTLVYNCGCTPVVILSKADLHESPEPFVQEVEEISFGVPVLPISSVREDGIAALAPYLGPDQTVALLGSSGAGKSTLVNCLVGKAVQATREVSSHVGKGVHTTTTRDLIRLPTGGALIDNPGIREIAFWDVDDGTDSAFPEIEAWAEECRFSDCTHTEEPGCRVKEACRTGELEEGRLESYLKQKRELGYLADRQTKSADRIEKERWQWVAQEMKQMKKRG</sequence>
<evidence type="ECO:0000256" key="3">
    <source>
        <dbReference type="ARBA" id="ARBA00022723"/>
    </source>
</evidence>
<evidence type="ECO:0000259" key="12">
    <source>
        <dbReference type="PROSITE" id="PS51721"/>
    </source>
</evidence>
<dbReference type="AlphaFoldDB" id="A0A1G5AT46"/>
<feature type="binding site" evidence="10">
    <location>
        <position position="281"/>
    </location>
    <ligand>
        <name>Zn(2+)</name>
        <dbReference type="ChEBI" id="CHEBI:29105"/>
    </ligand>
</feature>
<evidence type="ECO:0000313" key="13">
    <source>
        <dbReference type="EMBL" id="SCX81019.1"/>
    </source>
</evidence>
<comment type="function">
    <text evidence="10">One of several proteins that assist in the late maturation steps of the functional core of the 30S ribosomal subunit. Helps release RbfA from mature subunits. May play a role in the assembly of ribosomal proteins into the subunit. Circularly permuted GTPase that catalyzes slow GTP hydrolysis, GTPase activity is stimulated by the 30S ribosomal subunit.</text>
</comment>
<feature type="binding site" evidence="10">
    <location>
        <position position="276"/>
    </location>
    <ligand>
        <name>Zn(2+)</name>
        <dbReference type="ChEBI" id="CHEBI:29105"/>
    </ligand>
</feature>
<dbReference type="PROSITE" id="PS51721">
    <property type="entry name" value="G_CP"/>
    <property type="match status" value="1"/>
</dbReference>
<feature type="domain" description="EngC GTPase" evidence="11">
    <location>
        <begin position="104"/>
        <end position="251"/>
    </location>
</feature>
<keyword evidence="2 10" id="KW-0690">Ribosome biogenesis</keyword>
<feature type="binding site" evidence="10">
    <location>
        <position position="283"/>
    </location>
    <ligand>
        <name>Zn(2+)</name>
        <dbReference type="ChEBI" id="CHEBI:29105"/>
    </ligand>
</feature>
<evidence type="ECO:0000256" key="7">
    <source>
        <dbReference type="ARBA" id="ARBA00022833"/>
    </source>
</evidence>
<keyword evidence="8 10" id="KW-0694">RNA-binding</keyword>
<dbReference type="GO" id="GO:0019843">
    <property type="term" value="F:rRNA binding"/>
    <property type="evidence" value="ECO:0007669"/>
    <property type="project" value="UniProtKB-KW"/>
</dbReference>
<accession>A0A1G5AT46</accession>
<dbReference type="GO" id="GO:0005525">
    <property type="term" value="F:GTP binding"/>
    <property type="evidence" value="ECO:0007669"/>
    <property type="project" value="UniProtKB-UniRule"/>
</dbReference>
<keyword evidence="7 10" id="KW-0862">Zinc</keyword>
<dbReference type="Gene3D" id="3.40.50.300">
    <property type="entry name" value="P-loop containing nucleotide triphosphate hydrolases"/>
    <property type="match status" value="1"/>
</dbReference>
<dbReference type="EC" id="3.6.1.-" evidence="10"/>
<dbReference type="PANTHER" id="PTHR32120:SF10">
    <property type="entry name" value="SMALL RIBOSOMAL SUBUNIT BIOGENESIS GTPASE RSGA"/>
    <property type="match status" value="1"/>
</dbReference>
<comment type="subunit">
    <text evidence="10">Monomer. Associates with 30S ribosomal subunit, binds 16S rRNA.</text>
</comment>
<dbReference type="GO" id="GO:0046872">
    <property type="term" value="F:metal ion binding"/>
    <property type="evidence" value="ECO:0007669"/>
    <property type="project" value="UniProtKB-KW"/>
</dbReference>
<proteinExistence type="inferred from homology"/>
<dbReference type="SUPFAM" id="SSF52540">
    <property type="entry name" value="P-loop containing nucleoside triphosphate hydrolases"/>
    <property type="match status" value="1"/>
</dbReference>
<dbReference type="PANTHER" id="PTHR32120">
    <property type="entry name" value="SMALL RIBOSOMAL SUBUNIT BIOGENESIS GTPASE RSGA"/>
    <property type="match status" value="1"/>
</dbReference>
<comment type="similarity">
    <text evidence="10">Belongs to the TRAFAC class YlqF/YawG GTPase family. RsgA subfamily.</text>
</comment>
<dbReference type="GO" id="GO:0005737">
    <property type="term" value="C:cytoplasm"/>
    <property type="evidence" value="ECO:0007669"/>
    <property type="project" value="UniProtKB-SubCell"/>
</dbReference>
<feature type="domain" description="CP-type G" evidence="12">
    <location>
        <begin position="97"/>
        <end position="253"/>
    </location>
</feature>
<keyword evidence="6 10" id="KW-0378">Hydrolase</keyword>
<dbReference type="InterPro" id="IPR027417">
    <property type="entry name" value="P-loop_NTPase"/>
</dbReference>
<keyword evidence="9 10" id="KW-0342">GTP-binding</keyword>
<comment type="subcellular location">
    <subcellularLocation>
        <location evidence="10">Cytoplasm</location>
    </subcellularLocation>
</comment>
<dbReference type="HAMAP" id="MF_01820">
    <property type="entry name" value="GTPase_RsgA"/>
    <property type="match status" value="1"/>
</dbReference>
<keyword evidence="14" id="KW-1185">Reference proteome</keyword>
<name>A0A1G5AT46_9BACT</name>
<comment type="cofactor">
    <cofactor evidence="10">
        <name>Zn(2+)</name>
        <dbReference type="ChEBI" id="CHEBI:29105"/>
    </cofactor>
    <text evidence="10">Binds 1 zinc ion per subunit.</text>
</comment>
<evidence type="ECO:0000313" key="14">
    <source>
        <dbReference type="Proteomes" id="UP000198870"/>
    </source>
</evidence>
<dbReference type="STRING" id="419481.SAMN05216233_101433"/>
<evidence type="ECO:0000256" key="4">
    <source>
        <dbReference type="ARBA" id="ARBA00022730"/>
    </source>
</evidence>
<evidence type="ECO:0000256" key="6">
    <source>
        <dbReference type="ARBA" id="ARBA00022801"/>
    </source>
</evidence>
<feature type="binding site" evidence="10">
    <location>
        <begin position="143"/>
        <end position="146"/>
    </location>
    <ligand>
        <name>GTP</name>
        <dbReference type="ChEBI" id="CHEBI:37565"/>
    </ligand>
</feature>
<keyword evidence="4 10" id="KW-0699">rRNA-binding</keyword>
<protein>
    <recommendedName>
        <fullName evidence="10">Small ribosomal subunit biogenesis GTPase RsgA</fullName>
        <ecNumber evidence="10">3.6.1.-</ecNumber>
    </recommendedName>
</protein>
<dbReference type="CDD" id="cd01854">
    <property type="entry name" value="YjeQ_EngC"/>
    <property type="match status" value="1"/>
</dbReference>
<dbReference type="GO" id="GO:0003924">
    <property type="term" value="F:GTPase activity"/>
    <property type="evidence" value="ECO:0007669"/>
    <property type="project" value="UniProtKB-UniRule"/>
</dbReference>
<evidence type="ECO:0000256" key="8">
    <source>
        <dbReference type="ARBA" id="ARBA00022884"/>
    </source>
</evidence>
<evidence type="ECO:0000256" key="10">
    <source>
        <dbReference type="HAMAP-Rule" id="MF_01820"/>
    </source>
</evidence>
<gene>
    <name evidence="10" type="primary">rsgA</name>
    <name evidence="13" type="ORF">SAMN05216233_101433</name>
</gene>
<dbReference type="GO" id="GO:0042274">
    <property type="term" value="P:ribosomal small subunit biogenesis"/>
    <property type="evidence" value="ECO:0007669"/>
    <property type="project" value="UniProtKB-UniRule"/>
</dbReference>
<reference evidence="13 14" key="1">
    <citation type="submission" date="2016-10" db="EMBL/GenBank/DDBJ databases">
        <authorList>
            <person name="de Groot N.N."/>
        </authorList>
    </citation>
    <scope>NUCLEOTIDE SEQUENCE [LARGE SCALE GENOMIC DNA]</scope>
    <source>
        <strain evidence="13 14">AA1</strain>
    </source>
</reference>
<keyword evidence="3 10" id="KW-0479">Metal-binding</keyword>
<organism evidence="13 14">
    <name type="scientific">Desulfoluna spongiiphila</name>
    <dbReference type="NCBI Taxonomy" id="419481"/>
    <lineage>
        <taxon>Bacteria</taxon>
        <taxon>Pseudomonadati</taxon>
        <taxon>Thermodesulfobacteriota</taxon>
        <taxon>Desulfobacteria</taxon>
        <taxon>Desulfobacterales</taxon>
        <taxon>Desulfolunaceae</taxon>
        <taxon>Desulfoluna</taxon>
    </lineage>
</organism>
<dbReference type="InterPro" id="IPR004881">
    <property type="entry name" value="Ribosome_biogen_GTPase_RsgA"/>
</dbReference>
<dbReference type="Proteomes" id="UP000198870">
    <property type="component" value="Unassembled WGS sequence"/>
</dbReference>
<evidence type="ECO:0000256" key="9">
    <source>
        <dbReference type="ARBA" id="ARBA00023134"/>
    </source>
</evidence>
<evidence type="ECO:0000256" key="5">
    <source>
        <dbReference type="ARBA" id="ARBA00022741"/>
    </source>
</evidence>
<keyword evidence="5 10" id="KW-0547">Nucleotide-binding</keyword>
<feature type="binding site" evidence="10">
    <location>
        <begin position="195"/>
        <end position="203"/>
    </location>
    <ligand>
        <name>GTP</name>
        <dbReference type="ChEBI" id="CHEBI:37565"/>
    </ligand>
</feature>
<dbReference type="InterPro" id="IPR010914">
    <property type="entry name" value="RsgA_GTPase_dom"/>
</dbReference>